<accession>A0A1H6WPC3</accession>
<keyword evidence="3" id="KW-1185">Reference proteome</keyword>
<reference evidence="3" key="1">
    <citation type="submission" date="2016-10" db="EMBL/GenBank/DDBJ databases">
        <authorList>
            <person name="Varghese N."/>
            <person name="Submissions S."/>
        </authorList>
    </citation>
    <scope>NUCLEOTIDE SEQUENCE [LARGE SCALE GENOMIC DNA]</scope>
    <source>
        <strain evidence="3">IBRC-M 10761</strain>
    </source>
</reference>
<feature type="coiled-coil region" evidence="1">
    <location>
        <begin position="71"/>
        <end position="105"/>
    </location>
</feature>
<dbReference type="STRING" id="1416801.SAMN05192553_102688"/>
<evidence type="ECO:0000256" key="1">
    <source>
        <dbReference type="SAM" id="Coils"/>
    </source>
</evidence>
<dbReference type="AlphaFoldDB" id="A0A1H6WPC3"/>
<name>A0A1H6WPC3_9BACT</name>
<evidence type="ECO:0000313" key="2">
    <source>
        <dbReference type="EMBL" id="SEJ16047.1"/>
    </source>
</evidence>
<gene>
    <name evidence="2" type="ORF">SAMN05192553_102688</name>
</gene>
<dbReference type="EMBL" id="FNZH01000002">
    <property type="protein sequence ID" value="SEJ16047.1"/>
    <property type="molecule type" value="Genomic_DNA"/>
</dbReference>
<dbReference type="Proteomes" id="UP000199403">
    <property type="component" value="Unassembled WGS sequence"/>
</dbReference>
<protein>
    <submittedName>
        <fullName evidence="2">Uncharacterized protein</fullName>
    </submittedName>
</protein>
<proteinExistence type="predicted"/>
<keyword evidence="1" id="KW-0175">Coiled coil</keyword>
<evidence type="ECO:0000313" key="3">
    <source>
        <dbReference type="Proteomes" id="UP000199403"/>
    </source>
</evidence>
<sequence>MFKKMQAIVLGLLGLKEFSKDESGQLTLSDEESSRLADVLGQPFVDKFKEAMKEASTDPQPLIDAITSHNASQNQEQLRQLQAQLDQATRDKETLQASIAQLSSSPEPEPTPAVVGMPRKEGVKSILKVDAAKPHYKALTAFMQRGYMAAGATIDVADLLQEFGTYLSQGANNFAMLDTIFQGFSSASYFTEAPAVTERRALQALITSVSQQYVNKWTPSGKSQFRPLKIQNRRHKINFPIIPSEVLTSYIFDMYRENLAIDQMPIFFYIWQRLMYPQLMQDIELRMIWKGKYEELDWSAVNAGDAGQAPEKSMDGLETIIATNRTGGNPANIRFFDGEGFDYKTATDQEVLDFFANFFKWMAPVFRTMPMNVGCSYELRMRYREAYKNKWGTGSGTENHEFGSNRIDYSRHVLTEMDGMYGSPILFATPKSNMVKLRHINAAPNVINDVQKQDYEARIFGEYWLGAGFDYGEAVFAFCPANYDPHALITSVYGAHDTYQQFKGTDLTKSVTDFGSGSAGGGI</sequence>
<organism evidence="2 3">
    <name type="scientific">Cyclobacterium xiamenense</name>
    <dbReference type="NCBI Taxonomy" id="1297121"/>
    <lineage>
        <taxon>Bacteria</taxon>
        <taxon>Pseudomonadati</taxon>
        <taxon>Bacteroidota</taxon>
        <taxon>Cytophagia</taxon>
        <taxon>Cytophagales</taxon>
        <taxon>Cyclobacteriaceae</taxon>
        <taxon>Cyclobacterium</taxon>
    </lineage>
</organism>